<dbReference type="GO" id="GO:0046854">
    <property type="term" value="P:phosphatidylinositol phosphate biosynthetic process"/>
    <property type="evidence" value="ECO:0007669"/>
    <property type="project" value="TreeGrafter"/>
</dbReference>
<dbReference type="PIRSF" id="PIRSF037274">
    <property type="entry name" value="PIP5K_plant_prd"/>
    <property type="match status" value="1"/>
</dbReference>
<evidence type="ECO:0000313" key="8">
    <source>
        <dbReference type="EMBL" id="KAE7997609.1"/>
    </source>
</evidence>
<dbReference type="Pfam" id="PF02493">
    <property type="entry name" value="MORN"/>
    <property type="match status" value="7"/>
</dbReference>
<evidence type="ECO:0000256" key="4">
    <source>
        <dbReference type="ARBA" id="ARBA00022777"/>
    </source>
</evidence>
<dbReference type="PANTHER" id="PTHR23086">
    <property type="entry name" value="PHOSPHATIDYLINOSITOL-4-PHOSPHATE 5-KINASE"/>
    <property type="match status" value="1"/>
</dbReference>
<keyword evidence="5 6" id="KW-0067">ATP-binding</keyword>
<dbReference type="GO" id="GO:0005886">
    <property type="term" value="C:plasma membrane"/>
    <property type="evidence" value="ECO:0007669"/>
    <property type="project" value="TreeGrafter"/>
</dbReference>
<dbReference type="InterPro" id="IPR027483">
    <property type="entry name" value="PInositol-4-P-4/5-kinase_C_sf"/>
</dbReference>
<dbReference type="PROSITE" id="PS51455">
    <property type="entry name" value="PIPK"/>
    <property type="match status" value="1"/>
</dbReference>
<keyword evidence="1 6" id="KW-0808">Transferase</keyword>
<evidence type="ECO:0000313" key="9">
    <source>
        <dbReference type="Proteomes" id="UP000327013"/>
    </source>
</evidence>
<dbReference type="Proteomes" id="UP000327013">
    <property type="component" value="Chromosome 1"/>
</dbReference>
<accession>A0A5N6QG33</accession>
<dbReference type="Gene3D" id="3.30.810.10">
    <property type="entry name" value="2-Layer Sandwich"/>
    <property type="match status" value="1"/>
</dbReference>
<dbReference type="FunFam" id="3.30.800.10:FF:000003">
    <property type="entry name" value="Phosphatidylinositol 4-phosphate 5-kinase"/>
    <property type="match status" value="1"/>
</dbReference>
<protein>
    <recommendedName>
        <fullName evidence="6">Phosphatidylinositol 4-phosphate 5-kinase</fullName>
        <ecNumber evidence="6">2.7.1.68</ecNumber>
    </recommendedName>
</protein>
<feature type="domain" description="PIPK" evidence="7">
    <location>
        <begin position="348"/>
        <end position="748"/>
    </location>
</feature>
<dbReference type="Gene3D" id="3.30.800.10">
    <property type="entry name" value="Phosphatidylinositol Phosphate Kinase II Beta"/>
    <property type="match status" value="1"/>
</dbReference>
<evidence type="ECO:0000259" key="7">
    <source>
        <dbReference type="PROSITE" id="PS51455"/>
    </source>
</evidence>
<dbReference type="SMART" id="SM00698">
    <property type="entry name" value="MORN"/>
    <property type="match status" value="7"/>
</dbReference>
<dbReference type="AlphaFoldDB" id="A0A5N6QG33"/>
<organism evidence="8 9">
    <name type="scientific">Carpinus fangiana</name>
    <dbReference type="NCBI Taxonomy" id="176857"/>
    <lineage>
        <taxon>Eukaryota</taxon>
        <taxon>Viridiplantae</taxon>
        <taxon>Streptophyta</taxon>
        <taxon>Embryophyta</taxon>
        <taxon>Tracheophyta</taxon>
        <taxon>Spermatophyta</taxon>
        <taxon>Magnoliopsida</taxon>
        <taxon>eudicotyledons</taxon>
        <taxon>Gunneridae</taxon>
        <taxon>Pentapetalae</taxon>
        <taxon>rosids</taxon>
        <taxon>fabids</taxon>
        <taxon>Fagales</taxon>
        <taxon>Betulaceae</taxon>
        <taxon>Carpinus</taxon>
    </lineage>
</organism>
<evidence type="ECO:0000256" key="6">
    <source>
        <dbReference type="PIRNR" id="PIRNR037274"/>
    </source>
</evidence>
<dbReference type="InterPro" id="IPR003409">
    <property type="entry name" value="MORN"/>
</dbReference>
<dbReference type="OrthoDB" id="70770at2759"/>
<dbReference type="InterPro" id="IPR017163">
    <property type="entry name" value="PIno-4-P-5_kinase_pln"/>
</dbReference>
<dbReference type="SMART" id="SM00330">
    <property type="entry name" value="PIPKc"/>
    <property type="match status" value="1"/>
</dbReference>
<gene>
    <name evidence="8" type="ORF">FH972_002227</name>
</gene>
<dbReference type="EC" id="2.7.1.68" evidence="6"/>
<dbReference type="Pfam" id="PF01504">
    <property type="entry name" value="PIP5K"/>
    <property type="match status" value="1"/>
</dbReference>
<dbReference type="EMBL" id="CM017321">
    <property type="protein sequence ID" value="KAE7997609.1"/>
    <property type="molecule type" value="Genomic_DNA"/>
</dbReference>
<reference evidence="8 9" key="1">
    <citation type="submission" date="2019-06" db="EMBL/GenBank/DDBJ databases">
        <title>A chromosomal-level reference genome of Carpinus fangiana (Coryloideae, Betulaceae).</title>
        <authorList>
            <person name="Yang X."/>
            <person name="Wang Z."/>
            <person name="Zhang L."/>
            <person name="Hao G."/>
            <person name="Liu J."/>
            <person name="Yang Y."/>
        </authorList>
    </citation>
    <scope>NUCLEOTIDE SEQUENCE [LARGE SCALE GENOMIC DNA]</scope>
    <source>
        <strain evidence="8">Cfa_2016G</strain>
        <tissue evidence="8">Leaf</tissue>
    </source>
</reference>
<dbReference type="InterPro" id="IPR027484">
    <property type="entry name" value="PInositol-4-P-5-kinase_N"/>
</dbReference>
<evidence type="ECO:0000256" key="5">
    <source>
        <dbReference type="ARBA" id="ARBA00022840"/>
    </source>
</evidence>
<evidence type="ECO:0000256" key="3">
    <source>
        <dbReference type="ARBA" id="ARBA00022741"/>
    </source>
</evidence>
<comment type="catalytic activity">
    <reaction evidence="6">
        <text>a 1,2-diacyl-sn-glycero-3-phospho-(1D-myo-inositol 4-phosphate) + ATP = a 1,2-diacyl-sn-glycero-3-phospho-(1D-myo-inositol-4,5-bisphosphate) + ADP + H(+)</text>
        <dbReference type="Rhea" id="RHEA:14425"/>
        <dbReference type="ChEBI" id="CHEBI:15378"/>
        <dbReference type="ChEBI" id="CHEBI:30616"/>
        <dbReference type="ChEBI" id="CHEBI:58178"/>
        <dbReference type="ChEBI" id="CHEBI:58456"/>
        <dbReference type="ChEBI" id="CHEBI:456216"/>
        <dbReference type="EC" id="2.7.1.68"/>
    </reaction>
</comment>
<dbReference type="GO" id="GO:0016308">
    <property type="term" value="F:1-phosphatidylinositol-4-phosphate 5-kinase activity"/>
    <property type="evidence" value="ECO:0007669"/>
    <property type="project" value="UniProtKB-UniRule"/>
</dbReference>
<proteinExistence type="predicted"/>
<keyword evidence="4 6" id="KW-0418">Kinase</keyword>
<evidence type="ECO:0000256" key="2">
    <source>
        <dbReference type="ARBA" id="ARBA00022737"/>
    </source>
</evidence>
<sequence length="752" mass="84709">MQETLLSLSEEAVHPVDNDAYYKKKKSEAGEEEEEGVLLVVASPRVVVGRTRSPAGSRRVTPTAAADTNSAVEKVLQNGDLYSGAFLGNVPQGSGKYLWLDGCMYEGEWKKGKASGKGKFSWPSGATYEGEFKSGRMEGHGTFIGIDGDTYRGYWVADRKHGLGEKRYGNGDVYEGSWKCNLQDGEGRYVWSNGNEYVGEWKNGVISGKGVLVWANGNTYQGYWENGVPKGRGVFTWADGSSNAGNWSKDFHFQVGAVRKRSSVDVENVDFDVARNVNFPRICIWELDGEAGDITCDIVDNAEASMFYKDGKECSYAGSVAQTPRSPGLSAANGEIEIKKPGQMIFKGHKNYDLMLNVQLGIRYSVGRHTSILRELRPGDFDPNEKFWTRFPPEGSKCTPPHQSMDFRWKDYCPLVFRHLRDLFAIDPADYMLAICGNNALRELSSPGKSGSLFYLTQDDRFMIKTVKKSEVKVLIRMLPSYYQHVCQYKNSLVTKFFGVHCVKPVGGQKTRFIVMGNLFCSEYRIHKRFDLKGSSYGRTTDKPEEEIDETTTLKDLDLNYVFHLEGSWFQELIWQIDRDCEFLEGERIMDYSLLIGVHFCGEYSGGEMKMSPLDMFSGRNDMHHNETFIRGYHLNKVEMQDKDWIVVGRGPLIRLGANMPARAERVSRVGLDQLSGSGSSNSTPSQGGGEIFDVILFFGIIDILQDYDISKKLEHAYKSFQVDPTSISAVDPKLYSKRFRDFIHRIFVEGK</sequence>
<dbReference type="Gene3D" id="2.20.110.10">
    <property type="entry name" value="Histone H3 K4-specific methyltransferase SET7/9 N-terminal domain"/>
    <property type="match status" value="3"/>
</dbReference>
<dbReference type="FunFam" id="2.20.110.10:FF:000015">
    <property type="entry name" value="Phosphatidylinositol 4-phosphate 5-kinase"/>
    <property type="match status" value="1"/>
</dbReference>
<dbReference type="InterPro" id="IPR023610">
    <property type="entry name" value="PInositol-4/5-P-5/4-kinase"/>
</dbReference>
<dbReference type="SUPFAM" id="SSF56104">
    <property type="entry name" value="SAICAR synthase-like"/>
    <property type="match status" value="1"/>
</dbReference>
<dbReference type="CDD" id="cd17302">
    <property type="entry name" value="PIPKc_AtPIP5K_like"/>
    <property type="match status" value="1"/>
</dbReference>
<keyword evidence="2" id="KW-0677">Repeat</keyword>
<dbReference type="PANTHER" id="PTHR23086:SF114">
    <property type="entry name" value="PHOSPHATIDYLINOSITOL 4-PHOSPHATE 5-KINASE 3"/>
    <property type="match status" value="1"/>
</dbReference>
<keyword evidence="9" id="KW-1185">Reference proteome</keyword>
<dbReference type="GO" id="GO:0005524">
    <property type="term" value="F:ATP binding"/>
    <property type="evidence" value="ECO:0007669"/>
    <property type="project" value="UniProtKB-UniRule"/>
</dbReference>
<dbReference type="InterPro" id="IPR002498">
    <property type="entry name" value="PInositol-4-P-4/5-kinase_core"/>
</dbReference>
<evidence type="ECO:0000256" key="1">
    <source>
        <dbReference type="ARBA" id="ARBA00022679"/>
    </source>
</evidence>
<dbReference type="SUPFAM" id="SSF82185">
    <property type="entry name" value="Histone H3 K4-specific methyltransferase SET7/9 N-terminal domain"/>
    <property type="match status" value="2"/>
</dbReference>
<name>A0A5N6QG33_9ROSI</name>
<keyword evidence="3 6" id="KW-0547">Nucleotide-binding</keyword>